<dbReference type="Gene3D" id="3.10.310.30">
    <property type="match status" value="1"/>
</dbReference>
<dbReference type="InterPro" id="IPR041122">
    <property type="entry name" value="RecJ_OB"/>
</dbReference>
<evidence type="ECO:0000313" key="10">
    <source>
        <dbReference type="EMBL" id="OGG07995.1"/>
    </source>
</evidence>
<comment type="caution">
    <text evidence="10">The sequence shown here is derived from an EMBL/GenBank/DDBJ whole genome shotgun (WGS) entry which is preliminary data.</text>
</comment>
<protein>
    <recommendedName>
        <fullName evidence="2">Single-stranded-DNA-specific exonuclease RecJ</fullName>
    </recommendedName>
</protein>
<feature type="domain" description="RecJ OB" evidence="9">
    <location>
        <begin position="456"/>
        <end position="564"/>
    </location>
</feature>
<sequence>MNKWHILSKYKYSSSNGNPDELIRHLLSNRNITGEKQINAFINPDLKSISAEKLKISEKQLIKAEKRITKAIKSGESVVVYTDYDVDGIFSGAILWETLFDLGARVMPFVPDRIEDGYGLSVSGIDKIRKKYNPGLIVTVDHGISKAEEITYARKLGIDVIVIDHHTRPDKKPECLALIHSVKLAAVGVTWVFVEYLYKKIKKKKSRKKPEDILTDFLDLVALGTVADLVPLVNENRTLVKKGLEIINRTDRIGLNSLINLSGLKKGSLDSYHLGYILAPKINAAGRIKNAIDSLRLICTKDRERADRLAGELVNINSDRREMTKAGLDRANVEMEKLQKESSLKVNGKLIFIAHIGFHQGIIGLIAGKLVETYSKPAVVISVGRIYCKASARSVEGVNIVELLRRASDLLVDIGGHPMAAGFTVHKDNLDKLRKKLNLLSEEIPDQKLASVMKADLELDISEADKSLLDKLKVLAPFGKGNPEPLFVGYNNLILDYSYVGRDQKHIKLILASSRNPEIRLSAIGFNLAGLLPGIQFGQKIDIIYKPALDNWNNHSRLILKISDARLSPRFKGNN</sequence>
<dbReference type="Gene3D" id="3.90.1640.30">
    <property type="match status" value="1"/>
</dbReference>
<evidence type="ECO:0000259" key="7">
    <source>
        <dbReference type="Pfam" id="PF01368"/>
    </source>
</evidence>
<dbReference type="GO" id="GO:0006310">
    <property type="term" value="P:DNA recombination"/>
    <property type="evidence" value="ECO:0007669"/>
    <property type="project" value="InterPro"/>
</dbReference>
<dbReference type="SUPFAM" id="SSF64182">
    <property type="entry name" value="DHH phosphoesterases"/>
    <property type="match status" value="1"/>
</dbReference>
<dbReference type="NCBIfam" id="TIGR00644">
    <property type="entry name" value="recJ"/>
    <property type="match status" value="1"/>
</dbReference>
<name>A0A1F5Z6J4_9BACT</name>
<evidence type="ECO:0000259" key="9">
    <source>
        <dbReference type="Pfam" id="PF17768"/>
    </source>
</evidence>
<keyword evidence="4" id="KW-0378">Hydrolase</keyword>
<dbReference type="Proteomes" id="UP000177354">
    <property type="component" value="Unassembled WGS sequence"/>
</dbReference>
<dbReference type="PANTHER" id="PTHR30255">
    <property type="entry name" value="SINGLE-STRANDED-DNA-SPECIFIC EXONUCLEASE RECJ"/>
    <property type="match status" value="1"/>
</dbReference>
<reference evidence="10 11" key="1">
    <citation type="journal article" date="2016" name="Nat. Commun.">
        <title>Thousands of microbial genomes shed light on interconnected biogeochemical processes in an aquifer system.</title>
        <authorList>
            <person name="Anantharaman K."/>
            <person name="Brown C.T."/>
            <person name="Hug L.A."/>
            <person name="Sharon I."/>
            <person name="Castelle C.J."/>
            <person name="Probst A.J."/>
            <person name="Thomas B.C."/>
            <person name="Singh A."/>
            <person name="Wilkins M.J."/>
            <person name="Karaoz U."/>
            <person name="Brodie E.L."/>
            <person name="Williams K.H."/>
            <person name="Hubbard S.S."/>
            <person name="Banfield J.F."/>
        </authorList>
    </citation>
    <scope>NUCLEOTIDE SEQUENCE [LARGE SCALE GENOMIC DNA]</scope>
</reference>
<dbReference type="EMBL" id="MFJF01000005">
    <property type="protein sequence ID" value="OGG07995.1"/>
    <property type="molecule type" value="Genomic_DNA"/>
</dbReference>
<dbReference type="GO" id="GO:0006281">
    <property type="term" value="P:DNA repair"/>
    <property type="evidence" value="ECO:0007669"/>
    <property type="project" value="InterPro"/>
</dbReference>
<comment type="similarity">
    <text evidence="1">Belongs to the RecJ family.</text>
</comment>
<dbReference type="GO" id="GO:0008409">
    <property type="term" value="F:5'-3' exonuclease activity"/>
    <property type="evidence" value="ECO:0007669"/>
    <property type="project" value="InterPro"/>
</dbReference>
<evidence type="ECO:0000256" key="3">
    <source>
        <dbReference type="ARBA" id="ARBA00022722"/>
    </source>
</evidence>
<dbReference type="InterPro" id="IPR038763">
    <property type="entry name" value="DHH_sf"/>
</dbReference>
<evidence type="ECO:0000256" key="5">
    <source>
        <dbReference type="ARBA" id="ARBA00022839"/>
    </source>
</evidence>
<dbReference type="AlphaFoldDB" id="A0A1F5Z6J4"/>
<proteinExistence type="inferred from homology"/>
<feature type="domain" description="DHHA1" evidence="8">
    <location>
        <begin position="349"/>
        <end position="438"/>
    </location>
</feature>
<dbReference type="InterPro" id="IPR001667">
    <property type="entry name" value="DDH_dom"/>
</dbReference>
<gene>
    <name evidence="10" type="ORF">A2777_01220</name>
</gene>
<dbReference type="Pfam" id="PF01368">
    <property type="entry name" value="DHH"/>
    <property type="match status" value="1"/>
</dbReference>
<accession>A0A1F5Z6J4</accession>
<evidence type="ECO:0000313" key="11">
    <source>
        <dbReference type="Proteomes" id="UP000177354"/>
    </source>
</evidence>
<feature type="domain" description="DDH" evidence="7">
    <location>
        <begin position="78"/>
        <end position="225"/>
    </location>
</feature>
<dbReference type="GO" id="GO:0003676">
    <property type="term" value="F:nucleic acid binding"/>
    <property type="evidence" value="ECO:0007669"/>
    <property type="project" value="InterPro"/>
</dbReference>
<feature type="coiled-coil region" evidence="6">
    <location>
        <begin position="423"/>
        <end position="450"/>
    </location>
</feature>
<keyword evidence="5 10" id="KW-0269">Exonuclease</keyword>
<evidence type="ECO:0000256" key="1">
    <source>
        <dbReference type="ARBA" id="ARBA00005915"/>
    </source>
</evidence>
<keyword evidence="3" id="KW-0540">Nuclease</keyword>
<organism evidence="10 11">
    <name type="scientific">Candidatus Gottesmanbacteria bacterium RIFCSPHIGHO2_01_FULL_40_15</name>
    <dbReference type="NCBI Taxonomy" id="1798376"/>
    <lineage>
        <taxon>Bacteria</taxon>
        <taxon>Candidatus Gottesmaniibacteriota</taxon>
    </lineage>
</organism>
<evidence type="ECO:0000256" key="2">
    <source>
        <dbReference type="ARBA" id="ARBA00019841"/>
    </source>
</evidence>
<dbReference type="PANTHER" id="PTHR30255:SF2">
    <property type="entry name" value="SINGLE-STRANDED-DNA-SPECIFIC EXONUCLEASE RECJ"/>
    <property type="match status" value="1"/>
</dbReference>
<dbReference type="Pfam" id="PF17768">
    <property type="entry name" value="RecJ_OB"/>
    <property type="match status" value="1"/>
</dbReference>
<dbReference type="InterPro" id="IPR003156">
    <property type="entry name" value="DHHA1_dom"/>
</dbReference>
<evidence type="ECO:0000256" key="4">
    <source>
        <dbReference type="ARBA" id="ARBA00022801"/>
    </source>
</evidence>
<dbReference type="InterPro" id="IPR051673">
    <property type="entry name" value="SSDNA_exonuclease_RecJ"/>
</dbReference>
<evidence type="ECO:0000256" key="6">
    <source>
        <dbReference type="SAM" id="Coils"/>
    </source>
</evidence>
<evidence type="ECO:0000259" key="8">
    <source>
        <dbReference type="Pfam" id="PF02272"/>
    </source>
</evidence>
<dbReference type="Pfam" id="PF02272">
    <property type="entry name" value="DHHA1"/>
    <property type="match status" value="1"/>
</dbReference>
<dbReference type="InterPro" id="IPR004610">
    <property type="entry name" value="RecJ"/>
</dbReference>
<keyword evidence="6" id="KW-0175">Coiled coil</keyword>